<keyword evidence="8 11" id="KW-0804">Transcription</keyword>
<evidence type="ECO:0000259" key="12">
    <source>
        <dbReference type="Pfam" id="PF00850"/>
    </source>
</evidence>
<evidence type="ECO:0000256" key="3">
    <source>
        <dbReference type="ARBA" id="ARBA00012111"/>
    </source>
</evidence>
<evidence type="ECO:0000256" key="6">
    <source>
        <dbReference type="ARBA" id="ARBA00022853"/>
    </source>
</evidence>
<sequence>MPNEGEDARLVTSEGHQRKRINPLPISSLKTGLCYDVRMRYHATVDAEDMHPEDPRRIYEIYKALCQAGLVDDPEFTGVKRKGDLMHRIDAREVSKEEAMLVHTPAHWDFLDKTQEADLEELQMLTMEGDSVYFNALSFFCSRLSCGGAIETCKAVMSGQVKNAIAVIRPPGHHAEPDQAMGFCLFNNVCVATKVLQRDFPSCKKVMILDWCGSLGNGTQTAFYDDPSVLYMSIHRYQGGNFYPVGPAGNLDYCGTGAAIGMNVNVPWENGGMGDGDYMFAFQQLIMPIALEFNPDLVIVSAGFDAAAGDALGGCYVTPGGYAHMTHMLMSLAGGKVVVCLEGGYNLQSISNSALAVAKVLMGEPPERMHQGNVASKSAVRVVHQCISYQSRFWRSLRSCAPIHATQLDFPEDVIRSYQSSQLSKKHRMFPLAILRDELSPSFENEVIATPEYYEKDTIVLLVHDPPLVTAQPDPHTNRIALHTAFLVDAGSMIVDWAVEKGFGLIDINIPLEITGDDENVYNATLSTEALCLYIWDNYIEPNDFKNVILMSIGQAQSGLTHLLVHRDCRERVRAIAEFLGENNPIKAVSSNIIDEYLPEWYYNHSLIFVSSEHDVWERTRKTKRKFGDLRRSAEAELVDVVRSAMGQVKEYMDEALAEE</sequence>
<dbReference type="InterPro" id="IPR000286">
    <property type="entry name" value="HDACs"/>
</dbReference>
<dbReference type="OrthoDB" id="424012at2759"/>
<dbReference type="FunCoup" id="A0A4S2MRQ1">
    <property type="interactions" value="149"/>
</dbReference>
<keyword evidence="15" id="KW-1185">Reference proteome</keyword>
<comment type="catalytic activity">
    <reaction evidence="10 11">
        <text>N(6)-acetyl-L-lysyl-[histone] + H2O = L-lysyl-[histone] + acetate</text>
        <dbReference type="Rhea" id="RHEA:58196"/>
        <dbReference type="Rhea" id="RHEA-COMP:9845"/>
        <dbReference type="Rhea" id="RHEA-COMP:11338"/>
        <dbReference type="ChEBI" id="CHEBI:15377"/>
        <dbReference type="ChEBI" id="CHEBI:29969"/>
        <dbReference type="ChEBI" id="CHEBI:30089"/>
        <dbReference type="ChEBI" id="CHEBI:61930"/>
        <dbReference type="EC" id="3.5.1.98"/>
    </reaction>
</comment>
<keyword evidence="7 11" id="KW-0805">Transcription regulation</keyword>
<dbReference type="GO" id="GO:0040029">
    <property type="term" value="P:epigenetic regulation of gene expression"/>
    <property type="evidence" value="ECO:0007669"/>
    <property type="project" value="TreeGrafter"/>
</dbReference>
<feature type="domain" description="Histone deacetylase" evidence="12">
    <location>
        <begin position="51"/>
        <end position="360"/>
    </location>
</feature>
<comment type="function">
    <text evidence="11">Responsible for the deacetylation of lysine residues on the N-terminal part of the core histones (H2A, H2B, H3 and H4). Histone deacetylation gives a tag for epigenetic repression and plays an important role in transcriptional regulation, cell cycle progression and developmental events.</text>
</comment>
<evidence type="ECO:0000256" key="11">
    <source>
        <dbReference type="PIRNR" id="PIRNR037919"/>
    </source>
</evidence>
<protein>
    <recommendedName>
        <fullName evidence="3 11">Histone deacetylase</fullName>
        <ecNumber evidence="3 11">3.5.1.98</ecNumber>
    </recommendedName>
</protein>
<dbReference type="GO" id="GO:0000118">
    <property type="term" value="C:histone deacetylase complex"/>
    <property type="evidence" value="ECO:0007669"/>
    <property type="project" value="TreeGrafter"/>
</dbReference>
<comment type="subcellular location">
    <subcellularLocation>
        <location evidence="1 11">Nucleus</location>
    </subcellularLocation>
</comment>
<organism evidence="14 15">
    <name type="scientific">Ascodesmis nigricans</name>
    <dbReference type="NCBI Taxonomy" id="341454"/>
    <lineage>
        <taxon>Eukaryota</taxon>
        <taxon>Fungi</taxon>
        <taxon>Dikarya</taxon>
        <taxon>Ascomycota</taxon>
        <taxon>Pezizomycotina</taxon>
        <taxon>Pezizomycetes</taxon>
        <taxon>Pezizales</taxon>
        <taxon>Ascodesmidaceae</taxon>
        <taxon>Ascodesmis</taxon>
    </lineage>
</organism>
<dbReference type="InterPro" id="IPR037138">
    <property type="entry name" value="His_deacetylse_dom_sf"/>
</dbReference>
<dbReference type="SUPFAM" id="SSF52768">
    <property type="entry name" value="Arginase/deacetylase"/>
    <property type="match status" value="1"/>
</dbReference>
<dbReference type="GO" id="GO:0031078">
    <property type="term" value="F:histone H3K14 deacetylase activity, hydrolytic mechanism"/>
    <property type="evidence" value="ECO:0007669"/>
    <property type="project" value="UniProtKB-UniRule"/>
</dbReference>
<dbReference type="InterPro" id="IPR019154">
    <property type="entry name" value="Arb2-like_domain"/>
</dbReference>
<evidence type="ECO:0000256" key="2">
    <source>
        <dbReference type="ARBA" id="ARBA00007738"/>
    </source>
</evidence>
<evidence type="ECO:0000256" key="1">
    <source>
        <dbReference type="ARBA" id="ARBA00004123"/>
    </source>
</evidence>
<dbReference type="PANTHER" id="PTHR10625">
    <property type="entry name" value="HISTONE DEACETYLASE HDAC1-RELATED"/>
    <property type="match status" value="1"/>
</dbReference>
<dbReference type="PIRSF" id="PIRSF037919">
    <property type="entry name" value="HDAC_II_yeast"/>
    <property type="match status" value="1"/>
</dbReference>
<dbReference type="InParanoid" id="A0A4S2MRQ1"/>
<comment type="similarity">
    <text evidence="2 11">Belongs to the histone deacetylase family. HD type 2 subfamily.</text>
</comment>
<evidence type="ECO:0000256" key="7">
    <source>
        <dbReference type="ARBA" id="ARBA00023015"/>
    </source>
</evidence>
<dbReference type="EC" id="3.5.1.98" evidence="3 11"/>
<keyword evidence="4 11" id="KW-0678">Repressor</keyword>
<evidence type="ECO:0000256" key="5">
    <source>
        <dbReference type="ARBA" id="ARBA00022801"/>
    </source>
</evidence>
<dbReference type="InterPro" id="IPR017321">
    <property type="entry name" value="Hist_deAcase_II_yeast"/>
</dbReference>
<feature type="domain" description="Arb2-like" evidence="13">
    <location>
        <begin position="412"/>
        <end position="659"/>
    </location>
</feature>
<keyword evidence="9 11" id="KW-0539">Nucleus</keyword>
<evidence type="ECO:0000256" key="9">
    <source>
        <dbReference type="ARBA" id="ARBA00023242"/>
    </source>
</evidence>
<proteinExistence type="inferred from homology"/>
<gene>
    <name evidence="14" type="ORF">EX30DRAFT_310914</name>
</gene>
<keyword evidence="6 11" id="KW-0156">Chromatin regulator</keyword>
<dbReference type="AlphaFoldDB" id="A0A4S2MRQ1"/>
<evidence type="ECO:0000256" key="10">
    <source>
        <dbReference type="ARBA" id="ARBA00048287"/>
    </source>
</evidence>
<reference evidence="14 15" key="1">
    <citation type="submission" date="2019-04" db="EMBL/GenBank/DDBJ databases">
        <title>Comparative genomics and transcriptomics to analyze fruiting body development in filamentous ascomycetes.</title>
        <authorList>
            <consortium name="DOE Joint Genome Institute"/>
            <person name="Lutkenhaus R."/>
            <person name="Traeger S."/>
            <person name="Breuer J."/>
            <person name="Kuo A."/>
            <person name="Lipzen A."/>
            <person name="Pangilinan J."/>
            <person name="Dilworth D."/>
            <person name="Sandor L."/>
            <person name="Poggeler S."/>
            <person name="Barry K."/>
            <person name="Grigoriev I.V."/>
            <person name="Nowrousian M."/>
        </authorList>
    </citation>
    <scope>NUCLEOTIDE SEQUENCE [LARGE SCALE GENOMIC DNA]</scope>
    <source>
        <strain evidence="14 15">CBS 389.68</strain>
    </source>
</reference>
<dbReference type="Pfam" id="PF00850">
    <property type="entry name" value="Hist_deacetyl"/>
    <property type="match status" value="1"/>
</dbReference>
<evidence type="ECO:0000313" key="14">
    <source>
        <dbReference type="EMBL" id="TGZ77787.1"/>
    </source>
</evidence>
<accession>A0A4S2MRQ1</accession>
<dbReference type="FunFam" id="3.40.800.20:FF:000005">
    <property type="entry name" value="histone deacetylase 6"/>
    <property type="match status" value="1"/>
</dbReference>
<dbReference type="EMBL" id="ML220149">
    <property type="protein sequence ID" value="TGZ77787.1"/>
    <property type="molecule type" value="Genomic_DNA"/>
</dbReference>
<evidence type="ECO:0000259" key="13">
    <source>
        <dbReference type="Pfam" id="PF09757"/>
    </source>
</evidence>
<evidence type="ECO:0000256" key="8">
    <source>
        <dbReference type="ARBA" id="ARBA00023163"/>
    </source>
</evidence>
<name>A0A4S2MRQ1_9PEZI</name>
<dbReference type="InterPro" id="IPR023696">
    <property type="entry name" value="Ureohydrolase_dom_sf"/>
</dbReference>
<evidence type="ECO:0000256" key="4">
    <source>
        <dbReference type="ARBA" id="ARBA00022491"/>
    </source>
</evidence>
<dbReference type="PANTHER" id="PTHR10625:SF5">
    <property type="entry name" value="HISTONE DEACETYLASE"/>
    <property type="match status" value="1"/>
</dbReference>
<dbReference type="PRINTS" id="PR01270">
    <property type="entry name" value="HDASUPER"/>
</dbReference>
<keyword evidence="5 11" id="KW-0378">Hydrolase</keyword>
<dbReference type="STRING" id="341454.A0A4S2MRQ1"/>
<evidence type="ECO:0000313" key="15">
    <source>
        <dbReference type="Proteomes" id="UP000298138"/>
    </source>
</evidence>
<dbReference type="Gene3D" id="3.40.800.20">
    <property type="entry name" value="Histone deacetylase domain"/>
    <property type="match status" value="1"/>
</dbReference>
<dbReference type="Proteomes" id="UP000298138">
    <property type="component" value="Unassembled WGS sequence"/>
</dbReference>
<dbReference type="Pfam" id="PF09757">
    <property type="entry name" value="Arb2-like"/>
    <property type="match status" value="1"/>
</dbReference>
<dbReference type="InterPro" id="IPR023801">
    <property type="entry name" value="His_deacetylse_dom"/>
</dbReference>